<proteinExistence type="predicted"/>
<dbReference type="OrthoDB" id="9811262at2"/>
<evidence type="ECO:0008006" key="3">
    <source>
        <dbReference type="Google" id="ProtNLM"/>
    </source>
</evidence>
<dbReference type="InterPro" id="IPR044929">
    <property type="entry name" value="DNA/RNA_non-sp_Endonuclease_sf"/>
</dbReference>
<evidence type="ECO:0000313" key="1">
    <source>
        <dbReference type="EMBL" id="QCZ95308.1"/>
    </source>
</evidence>
<gene>
    <name evidence="1" type="ORF">FBQ74_17320</name>
</gene>
<keyword evidence="1" id="KW-0614">Plasmid</keyword>
<keyword evidence="2" id="KW-1185">Reference proteome</keyword>
<dbReference type="AlphaFoldDB" id="A0A5B7YII1"/>
<protein>
    <recommendedName>
        <fullName evidence="3">DNA/RNA non-specific endonuclease</fullName>
    </recommendedName>
</protein>
<reference evidence="1 2" key="1">
    <citation type="submission" date="2019-04" db="EMBL/GenBank/DDBJ databases">
        <title>Salinimonas iocasae sp. nov., a halophilic bacterium isolated from the outer tube casing of tubeworms in Okinawa Trough.</title>
        <authorList>
            <person name="Zhang H."/>
            <person name="Wang H."/>
            <person name="Li C."/>
        </authorList>
    </citation>
    <scope>NUCLEOTIDE SEQUENCE [LARGE SCALE GENOMIC DNA]</scope>
    <source>
        <strain evidence="1 2">KX18D6</strain>
        <plasmid evidence="1 2">plas12</plasmid>
    </source>
</reference>
<evidence type="ECO:0000313" key="2">
    <source>
        <dbReference type="Proteomes" id="UP000304912"/>
    </source>
</evidence>
<dbReference type="Proteomes" id="UP000304912">
    <property type="component" value="Plasmid plas12"/>
</dbReference>
<dbReference type="KEGG" id="salk:FBQ74_17320"/>
<organism evidence="1 2">
    <name type="scientific">Salinimonas iocasae</name>
    <dbReference type="NCBI Taxonomy" id="2572577"/>
    <lineage>
        <taxon>Bacteria</taxon>
        <taxon>Pseudomonadati</taxon>
        <taxon>Pseudomonadota</taxon>
        <taxon>Gammaproteobacteria</taxon>
        <taxon>Alteromonadales</taxon>
        <taxon>Alteromonadaceae</taxon>
        <taxon>Alteromonas/Salinimonas group</taxon>
        <taxon>Salinimonas</taxon>
    </lineage>
</organism>
<dbReference type="EMBL" id="CP039853">
    <property type="protein sequence ID" value="QCZ95308.1"/>
    <property type="molecule type" value="Genomic_DNA"/>
</dbReference>
<dbReference type="RefSeq" id="WP_139758035.1">
    <property type="nucleotide sequence ID" value="NZ_CP039853.1"/>
</dbReference>
<sequence length="249" mass="27890">MGFKEIAALGVFLATGQACAIDAGCPELSDLVSEKFKGQCVGDYLTFRDFKNSSITISAYEVSPFHTWGNPRYRDYDSEVGLKKNEALTQAKSLHWDYGHLANEKITSADIKSRFLSFNRVPMPPTLNRSEGVWNELEKYEIKMAKELGPLKVLAGYSYNNDSKQHYYFKIYISEHQTTASFLIPGNYGEGSIQSHISSMQCIEQTIDESIFNGQSNLVAETYNDFAFTPHVWTAGNNDRLGCEVGGDI</sequence>
<name>A0A5B7YII1_9ALTE</name>
<dbReference type="PROSITE" id="PS51257">
    <property type="entry name" value="PROKAR_LIPOPROTEIN"/>
    <property type="match status" value="1"/>
</dbReference>
<accession>A0A5B7YII1</accession>
<dbReference type="Gene3D" id="3.40.570.10">
    <property type="entry name" value="Extracellular Endonuclease, subunit A"/>
    <property type="match status" value="1"/>
</dbReference>
<dbReference type="SUPFAM" id="SSF54060">
    <property type="entry name" value="His-Me finger endonucleases"/>
    <property type="match status" value="1"/>
</dbReference>
<dbReference type="InterPro" id="IPR044925">
    <property type="entry name" value="His-Me_finger_sf"/>
</dbReference>
<geneLocation type="plasmid" evidence="1 2">
    <name>plas12</name>
</geneLocation>